<dbReference type="SMART" id="SM00367">
    <property type="entry name" value="LRR_CC"/>
    <property type="match status" value="5"/>
</dbReference>
<comment type="caution">
    <text evidence="1">The sequence shown here is derived from an EMBL/GenBank/DDBJ whole genome shotgun (WGS) entry which is preliminary data.</text>
</comment>
<dbReference type="InterPro" id="IPR006553">
    <property type="entry name" value="Leu-rich_rpt_Cys-con_subtyp"/>
</dbReference>
<dbReference type="Gene3D" id="3.80.10.10">
    <property type="entry name" value="Ribonuclease Inhibitor"/>
    <property type="match status" value="2"/>
</dbReference>
<evidence type="ECO:0000313" key="1">
    <source>
        <dbReference type="EMBL" id="NUT88404.1"/>
    </source>
</evidence>
<sequence length="494" mass="54027">MPTSNRNALIARLAAAPDDIATRVSLYRDLLAAGEASLGGVQVAAGLYDPAAMVVVAELDVAVHRHRPGPLLPQLRGLPVDHLELENAEPQWLDALAGLPLRTLVLGSPRFSCDQALWRRLPDAALETLEISNFSRDDDLTSLPSLERLRRLKLDTYGEDFDDRFLRQLGSNSRLQALSLNRCDEVTDDGLLGLSPLQLRSLSLERVGQLTARGAAHLCSHPLEQLSLGWNSKILEDPAWLCGLTGLRSLSLDDCYASDATLNAIRDLPIERLSLQSSYLCEDDLELLEGMPLTDLDLKASRQIIERLDVLHAFPLKRLGLSDVQGIDAQTLRDLEGLGLESLDLSLNEVSWKMLKQLAGLPLKRLNLSFCQGMDGKTLRKLTELGLPLEQLEISGLDLRDADLACLRNLPLKRLGLYESPWLTDAGVAHLAGLPLRDLTLEAGPGESQLTAAMVPVLERLPLERLLLSNCSGISAEGWDRLARLSAHVSGPGI</sequence>
<name>A0A7Y5Z7S0_9PSED</name>
<dbReference type="GO" id="GO:0031146">
    <property type="term" value="P:SCF-dependent proteasomal ubiquitin-dependent protein catabolic process"/>
    <property type="evidence" value="ECO:0007669"/>
    <property type="project" value="TreeGrafter"/>
</dbReference>
<gene>
    <name evidence="1" type="ORF">HNO91_18365</name>
</gene>
<evidence type="ECO:0000313" key="2">
    <source>
        <dbReference type="Proteomes" id="UP000536720"/>
    </source>
</evidence>
<organism evidence="1 2">
    <name type="scientific">Pseudomonas corrugata</name>
    <dbReference type="NCBI Taxonomy" id="47879"/>
    <lineage>
        <taxon>Bacteria</taxon>
        <taxon>Pseudomonadati</taxon>
        <taxon>Pseudomonadota</taxon>
        <taxon>Gammaproteobacteria</taxon>
        <taxon>Pseudomonadales</taxon>
        <taxon>Pseudomonadaceae</taxon>
        <taxon>Pseudomonas</taxon>
    </lineage>
</organism>
<reference evidence="1 2" key="1">
    <citation type="journal article" date="2020" name="Front. Plant Sci.">
        <title>Isolation of Rhizosphere Bacteria That Improve Quality and Water Stress Tolerance in Greenhouse Ornamentals.</title>
        <authorList>
            <person name="Nordstedt N.P."/>
            <person name="Jones M.L."/>
        </authorList>
    </citation>
    <scope>NUCLEOTIDE SEQUENCE [LARGE SCALE GENOMIC DNA]</scope>
    <source>
        <strain evidence="1 2">C7D2</strain>
    </source>
</reference>
<accession>A0A7Y5Z7S0</accession>
<dbReference type="PANTHER" id="PTHR13318">
    <property type="entry name" value="PARTNER OF PAIRED, ISOFORM B-RELATED"/>
    <property type="match status" value="1"/>
</dbReference>
<dbReference type="AlphaFoldDB" id="A0A7Y5Z7S0"/>
<dbReference type="Proteomes" id="UP000536720">
    <property type="component" value="Unassembled WGS sequence"/>
</dbReference>
<dbReference type="SUPFAM" id="SSF52047">
    <property type="entry name" value="RNI-like"/>
    <property type="match status" value="2"/>
</dbReference>
<dbReference type="RefSeq" id="WP_175363234.1">
    <property type="nucleotide sequence ID" value="NZ_JABFMR010000017.1"/>
</dbReference>
<dbReference type="InterPro" id="IPR032675">
    <property type="entry name" value="LRR_dom_sf"/>
</dbReference>
<dbReference type="EMBL" id="JABFMR010000017">
    <property type="protein sequence ID" value="NUT88404.1"/>
    <property type="molecule type" value="Genomic_DNA"/>
</dbReference>
<proteinExistence type="predicted"/>
<protein>
    <submittedName>
        <fullName evidence="1">Leucine-rich repeat domain-containing protein</fullName>
    </submittedName>
</protein>
<dbReference type="GO" id="GO:0019005">
    <property type="term" value="C:SCF ubiquitin ligase complex"/>
    <property type="evidence" value="ECO:0007669"/>
    <property type="project" value="TreeGrafter"/>
</dbReference>